<feature type="domain" description="FAD-binding FR-type" evidence="16">
    <location>
        <begin position="299"/>
        <end position="409"/>
    </location>
</feature>
<dbReference type="Pfam" id="PF08022">
    <property type="entry name" value="FAD_binding_8"/>
    <property type="match status" value="1"/>
</dbReference>
<evidence type="ECO:0000256" key="9">
    <source>
        <dbReference type="ARBA" id="ARBA00023002"/>
    </source>
</evidence>
<dbReference type="AlphaFoldDB" id="A0A9W8WPC0"/>
<dbReference type="GO" id="GO:0006879">
    <property type="term" value="P:intracellular iron ion homeostasis"/>
    <property type="evidence" value="ECO:0007669"/>
    <property type="project" value="TreeGrafter"/>
</dbReference>
<dbReference type="InterPro" id="IPR013121">
    <property type="entry name" value="Fe_red_NAD-bd_6"/>
</dbReference>
<evidence type="ECO:0000313" key="18">
    <source>
        <dbReference type="Proteomes" id="UP001140562"/>
    </source>
</evidence>
<keyword evidence="11 15" id="KW-0472">Membrane</keyword>
<protein>
    <recommendedName>
        <fullName evidence="3">ferric-chelate reductase (NADPH)</fullName>
        <ecNumber evidence="3">1.16.1.9</ecNumber>
    </recommendedName>
</protein>
<dbReference type="Gene3D" id="2.40.30.10">
    <property type="entry name" value="Translation factors"/>
    <property type="match status" value="1"/>
</dbReference>
<dbReference type="EMBL" id="JAPEUV010000252">
    <property type="protein sequence ID" value="KAJ4329895.1"/>
    <property type="molecule type" value="Genomic_DNA"/>
</dbReference>
<keyword evidence="9" id="KW-0560">Oxidoreductase</keyword>
<reference evidence="17" key="1">
    <citation type="submission" date="2022-10" db="EMBL/GenBank/DDBJ databases">
        <title>Tapping the CABI collections for fungal endophytes: first genome assemblies for Collariella, Neodidymelliopsis, Ascochyta clinopodiicola, Didymella pomorum, Didymosphaeria variabile, Neocosmospora piperis and Neocucurbitaria cava.</title>
        <authorList>
            <person name="Hill R."/>
        </authorList>
    </citation>
    <scope>NUCLEOTIDE SEQUENCE</scope>
    <source>
        <strain evidence="17">IMI 360193</strain>
    </source>
</reference>
<comment type="catalytic activity">
    <reaction evidence="13">
        <text>2 a Fe(II)-siderophore + NADP(+) + H(+) = 2 a Fe(III)-siderophore + NADPH</text>
        <dbReference type="Rhea" id="RHEA:28795"/>
        <dbReference type="Rhea" id="RHEA-COMP:11342"/>
        <dbReference type="Rhea" id="RHEA-COMP:11344"/>
        <dbReference type="ChEBI" id="CHEBI:15378"/>
        <dbReference type="ChEBI" id="CHEBI:29033"/>
        <dbReference type="ChEBI" id="CHEBI:29034"/>
        <dbReference type="ChEBI" id="CHEBI:57783"/>
        <dbReference type="ChEBI" id="CHEBI:58349"/>
        <dbReference type="EC" id="1.16.1.9"/>
    </reaction>
</comment>
<dbReference type="Pfam" id="PF01794">
    <property type="entry name" value="Ferric_reduct"/>
    <property type="match status" value="1"/>
</dbReference>
<dbReference type="InterPro" id="IPR017938">
    <property type="entry name" value="Riboflavin_synthase-like_b-brl"/>
</dbReference>
<evidence type="ECO:0000259" key="16">
    <source>
        <dbReference type="PROSITE" id="PS51384"/>
    </source>
</evidence>
<evidence type="ECO:0000256" key="3">
    <source>
        <dbReference type="ARBA" id="ARBA00012668"/>
    </source>
</evidence>
<evidence type="ECO:0000256" key="7">
    <source>
        <dbReference type="ARBA" id="ARBA00022982"/>
    </source>
</evidence>
<keyword evidence="5" id="KW-1003">Cell membrane</keyword>
<dbReference type="SUPFAM" id="SSF63380">
    <property type="entry name" value="Riboflavin synthase domain-like"/>
    <property type="match status" value="1"/>
</dbReference>
<evidence type="ECO:0000256" key="8">
    <source>
        <dbReference type="ARBA" id="ARBA00022989"/>
    </source>
</evidence>
<feature type="region of interest" description="Disordered" evidence="14">
    <location>
        <begin position="521"/>
        <end position="579"/>
    </location>
</feature>
<sequence length="700" mass="77295">MSHNHGGMSMGSMGSMALPALPEFPKFYYAVVGSAVAVATLANIYNQILYRQRLSAARAGTLSPAKPKSWFTLCNATLYALTREASNFSVRVPLKGRFLRLPTVGRTSLVLANVVVLLVLCFYGLNLTDQFQKENVGFRCGAVTIGQLPLIFLLSGKNNAIGYLSGISYERVNWLHRWTARCMLFTATIHMGFFLSVWAPYNYFPIQLKQSPLVWRGLAAWCVLVWINISSSTPIRAWNYELFVVQHVASFAVFTGFVYIHAPPQLQGYVWAAVAIFFFDRVFRALRFLYANISLFHPSAKREGIFACKAEFMPLPHDTTRITIRNPPISWTPGQHVFLSCQGIAPLQNHPFTIASIPEDGKMEFLVKAQSGGTRRFFKHARKSQGLAATSQGLKTVTIEGPYGCHRPLRQFDSIVLLGGSTGATFTVPLLRDVLQGWRENSVPSASKASIFASPKGAVTRHVRFVWVVKSRGQLEMFAEQLSSVYTEFQTLQEQARDIKLEVTVYVTCDESFTEEHRSLLSTMTVPKSTAPQPKALEHGTVELRSRSTESKVESKDSKNEVKEITTSSSNEESDACGPDGKCCCRTTIDEASTSSPAQCCCCTPASASSRTSTSSAQQRTKRTLLVHPSIQIFSGRPQTKDIIRRSLEQALGESAVVVCGPQGLVTDVKQGVVELSDERAVHKGTGAQGVYLHTESFGY</sequence>
<keyword evidence="12" id="KW-0325">Glycoprotein</keyword>
<dbReference type="GO" id="GO:0006826">
    <property type="term" value="P:iron ion transport"/>
    <property type="evidence" value="ECO:0007669"/>
    <property type="project" value="TreeGrafter"/>
</dbReference>
<evidence type="ECO:0000256" key="4">
    <source>
        <dbReference type="ARBA" id="ARBA00022448"/>
    </source>
</evidence>
<feature type="transmembrane region" description="Helical" evidence="15">
    <location>
        <begin position="27"/>
        <end position="45"/>
    </location>
</feature>
<dbReference type="PROSITE" id="PS51384">
    <property type="entry name" value="FAD_FR"/>
    <property type="match status" value="1"/>
</dbReference>
<evidence type="ECO:0000256" key="15">
    <source>
        <dbReference type="SAM" id="Phobius"/>
    </source>
</evidence>
<feature type="compositionally biased region" description="Polar residues" evidence="14">
    <location>
        <begin position="521"/>
        <end position="532"/>
    </location>
</feature>
<dbReference type="EC" id="1.16.1.9" evidence="3"/>
<organism evidence="17 18">
    <name type="scientific">Didymella glomerata</name>
    <dbReference type="NCBI Taxonomy" id="749621"/>
    <lineage>
        <taxon>Eukaryota</taxon>
        <taxon>Fungi</taxon>
        <taxon>Dikarya</taxon>
        <taxon>Ascomycota</taxon>
        <taxon>Pezizomycotina</taxon>
        <taxon>Dothideomycetes</taxon>
        <taxon>Pleosporomycetidae</taxon>
        <taxon>Pleosporales</taxon>
        <taxon>Pleosporineae</taxon>
        <taxon>Didymellaceae</taxon>
        <taxon>Didymella</taxon>
    </lineage>
</organism>
<evidence type="ECO:0000256" key="13">
    <source>
        <dbReference type="ARBA" id="ARBA00048483"/>
    </source>
</evidence>
<dbReference type="SFLD" id="SFLDS00052">
    <property type="entry name" value="Ferric_Reductase_Domain"/>
    <property type="match status" value="1"/>
</dbReference>
<accession>A0A9W8WPC0</accession>
<dbReference type="InterPro" id="IPR013130">
    <property type="entry name" value="Fe3_Rdtase_TM_dom"/>
</dbReference>
<feature type="transmembrane region" description="Helical" evidence="15">
    <location>
        <begin position="145"/>
        <end position="166"/>
    </location>
</feature>
<keyword evidence="18" id="KW-1185">Reference proteome</keyword>
<dbReference type="PANTHER" id="PTHR32361:SF9">
    <property type="entry name" value="FERRIC REDUCTASE TRANSMEMBRANE COMPONENT 3-RELATED"/>
    <property type="match status" value="1"/>
</dbReference>
<dbReference type="GO" id="GO:0015677">
    <property type="term" value="P:copper ion import"/>
    <property type="evidence" value="ECO:0007669"/>
    <property type="project" value="TreeGrafter"/>
</dbReference>
<comment type="caution">
    <text evidence="17">The sequence shown here is derived from an EMBL/GenBank/DDBJ whole genome shotgun (WGS) entry which is preliminary data.</text>
</comment>
<dbReference type="InterPro" id="IPR039261">
    <property type="entry name" value="FNR_nucleotide-bd"/>
</dbReference>
<evidence type="ECO:0000256" key="1">
    <source>
        <dbReference type="ARBA" id="ARBA00004651"/>
    </source>
</evidence>
<evidence type="ECO:0000256" key="11">
    <source>
        <dbReference type="ARBA" id="ARBA00023136"/>
    </source>
</evidence>
<dbReference type="PANTHER" id="PTHR32361">
    <property type="entry name" value="FERRIC/CUPRIC REDUCTASE TRANSMEMBRANE COMPONENT"/>
    <property type="match status" value="1"/>
</dbReference>
<evidence type="ECO:0000313" key="17">
    <source>
        <dbReference type="EMBL" id="KAJ4329895.1"/>
    </source>
</evidence>
<feature type="transmembrane region" description="Helical" evidence="15">
    <location>
        <begin position="104"/>
        <end position="125"/>
    </location>
</feature>
<evidence type="ECO:0000256" key="12">
    <source>
        <dbReference type="ARBA" id="ARBA00023180"/>
    </source>
</evidence>
<evidence type="ECO:0000256" key="5">
    <source>
        <dbReference type="ARBA" id="ARBA00022475"/>
    </source>
</evidence>
<dbReference type="Pfam" id="PF08030">
    <property type="entry name" value="NAD_binding_6"/>
    <property type="match status" value="1"/>
</dbReference>
<dbReference type="InterPro" id="IPR051410">
    <property type="entry name" value="Ferric/Cupric_Reductase"/>
</dbReference>
<dbReference type="InterPro" id="IPR013112">
    <property type="entry name" value="FAD-bd_8"/>
</dbReference>
<feature type="transmembrane region" description="Helical" evidence="15">
    <location>
        <begin position="178"/>
        <end position="201"/>
    </location>
</feature>
<feature type="transmembrane region" description="Helical" evidence="15">
    <location>
        <begin position="213"/>
        <end position="230"/>
    </location>
</feature>
<evidence type="ECO:0000256" key="6">
    <source>
        <dbReference type="ARBA" id="ARBA00022692"/>
    </source>
</evidence>
<dbReference type="InterPro" id="IPR017927">
    <property type="entry name" value="FAD-bd_FR_type"/>
</dbReference>
<dbReference type="OrthoDB" id="3944240at2759"/>
<dbReference type="Gene3D" id="3.40.50.80">
    <property type="entry name" value="Nucleotide-binding domain of ferredoxin-NADP reductase (FNR) module"/>
    <property type="match status" value="1"/>
</dbReference>
<dbReference type="GO" id="GO:0005886">
    <property type="term" value="C:plasma membrane"/>
    <property type="evidence" value="ECO:0007669"/>
    <property type="project" value="UniProtKB-SubCell"/>
</dbReference>
<dbReference type="CDD" id="cd06186">
    <property type="entry name" value="NOX_Duox_like_FAD_NADP"/>
    <property type="match status" value="1"/>
</dbReference>
<dbReference type="SFLD" id="SFLDG01168">
    <property type="entry name" value="Ferric_reductase_subgroup_(FRE"/>
    <property type="match status" value="1"/>
</dbReference>
<proteinExistence type="inferred from homology"/>
<keyword evidence="6 15" id="KW-0812">Transmembrane</keyword>
<evidence type="ECO:0000256" key="10">
    <source>
        <dbReference type="ARBA" id="ARBA00023065"/>
    </source>
</evidence>
<feature type="compositionally biased region" description="Basic and acidic residues" evidence="14">
    <location>
        <begin position="536"/>
        <end position="564"/>
    </location>
</feature>
<keyword evidence="4" id="KW-0813">Transport</keyword>
<evidence type="ECO:0000256" key="2">
    <source>
        <dbReference type="ARBA" id="ARBA00006278"/>
    </source>
</evidence>
<dbReference type="GO" id="GO:0052851">
    <property type="term" value="F:ferric-chelate reductase (NADPH) activity"/>
    <property type="evidence" value="ECO:0007669"/>
    <property type="project" value="UniProtKB-EC"/>
</dbReference>
<name>A0A9W8WPC0_9PLEO</name>
<comment type="similarity">
    <text evidence="2">Belongs to the ferric reductase (FRE) family.</text>
</comment>
<evidence type="ECO:0000256" key="14">
    <source>
        <dbReference type="SAM" id="MobiDB-lite"/>
    </source>
</evidence>
<keyword evidence="8 15" id="KW-1133">Transmembrane helix</keyword>
<feature type="transmembrane region" description="Helical" evidence="15">
    <location>
        <begin position="242"/>
        <end position="262"/>
    </location>
</feature>
<dbReference type="Proteomes" id="UP001140562">
    <property type="component" value="Unassembled WGS sequence"/>
</dbReference>
<gene>
    <name evidence="17" type="primary">FRP1_2</name>
    <name evidence="17" type="ORF">N0V87_010466</name>
</gene>
<keyword evidence="7" id="KW-0249">Electron transport</keyword>
<keyword evidence="10" id="KW-0406">Ion transport</keyword>
<comment type="subcellular location">
    <subcellularLocation>
        <location evidence="1">Cell membrane</location>
        <topology evidence="1">Multi-pass membrane protein</topology>
    </subcellularLocation>
</comment>